<keyword evidence="1" id="KW-0812">Transmembrane</keyword>
<dbReference type="Proteomes" id="UP000006833">
    <property type="component" value="Chromosome"/>
</dbReference>
<evidence type="ECO:0000313" key="3">
    <source>
        <dbReference type="Proteomes" id="UP000006833"/>
    </source>
</evidence>
<dbReference type="STRING" id="398580.Dshi_2458"/>
<protein>
    <submittedName>
        <fullName evidence="2">Uncharacterized protein</fullName>
    </submittedName>
</protein>
<dbReference type="KEGG" id="dsh:Dshi_2458"/>
<dbReference type="RefSeq" id="WP_012179123.1">
    <property type="nucleotide sequence ID" value="NC_009952.1"/>
</dbReference>
<dbReference type="OrthoDB" id="9793307at2"/>
<reference evidence="3" key="1">
    <citation type="journal article" date="2010" name="ISME J.">
        <title>The complete genome sequence of the algal symbiont Dinoroseobacter shibae: a hitchhiker's guide to life in the sea.</title>
        <authorList>
            <person name="Wagner-Dobler I."/>
            <person name="Ballhausen B."/>
            <person name="Berger M."/>
            <person name="Brinkhoff T."/>
            <person name="Buchholz I."/>
            <person name="Bunk B."/>
            <person name="Cypionka H."/>
            <person name="Daniel R."/>
            <person name="Drepper T."/>
            <person name="Gerdts G."/>
            <person name="Hahnke S."/>
            <person name="Han C."/>
            <person name="Jahn D."/>
            <person name="Kalhoefer D."/>
            <person name="Kiss H."/>
            <person name="Klenk H.P."/>
            <person name="Kyrpides N."/>
            <person name="Liebl W."/>
            <person name="Liesegang H."/>
            <person name="Meincke L."/>
            <person name="Pati A."/>
            <person name="Petersen J."/>
            <person name="Piekarski T."/>
            <person name="Pommerenke C."/>
            <person name="Pradella S."/>
            <person name="Pukall R."/>
            <person name="Rabus R."/>
            <person name="Stackebrandt E."/>
            <person name="Thole S."/>
            <person name="Thompson L."/>
            <person name="Tielen P."/>
            <person name="Tomasch J."/>
            <person name="von Jan M."/>
            <person name="Wanphrut N."/>
            <person name="Wichels A."/>
            <person name="Zech H."/>
            <person name="Simon M."/>
        </authorList>
    </citation>
    <scope>NUCLEOTIDE SEQUENCE [LARGE SCALE GENOMIC DNA]</scope>
    <source>
        <strain evidence="3">DSM 16493 / NCIMB 14021 / DFL 12</strain>
    </source>
</reference>
<name>A8LS99_DINSH</name>
<accession>A8LS99</accession>
<proteinExistence type="predicted"/>
<gene>
    <name evidence="2" type="ordered locus">Dshi_2458</name>
</gene>
<sequence>MTIKVDDLIKNFSDGKLPTGENFADLINSMVHKDDFTKAQQAFEDFKARGEITLGPSPGQWQLGVNEDAQLRVLELDAEGKPPASVEAGDILLGGWVNAAGRLGPKLDAYAFEEGQTELPVAHMSSVASDGGWHDILAMPGRPCAFEITAATARTVYPATTGFGTAFKSLLGITTEPNGIAHGTCTAVGGHRKPALSLTSQPSAEGVGTSLALFLGIILGLFLLGLLLIGTQAEGAAQDALIRAAAQLEQGVGSLMTSLRITGVEASEVVTVYLPLAVLGLAGLYLLRQLNRLRHLKSRAVSLRWKKAGGSALMDDRTWTLQLRGPPLPPGPEEAKVYYTITKLWA</sequence>
<feature type="transmembrane region" description="Helical" evidence="1">
    <location>
        <begin position="269"/>
        <end position="287"/>
    </location>
</feature>
<feature type="transmembrane region" description="Helical" evidence="1">
    <location>
        <begin position="211"/>
        <end position="229"/>
    </location>
</feature>
<keyword evidence="3" id="KW-1185">Reference proteome</keyword>
<evidence type="ECO:0000313" key="2">
    <source>
        <dbReference type="EMBL" id="ABV94192.1"/>
    </source>
</evidence>
<keyword evidence="1" id="KW-0472">Membrane</keyword>
<dbReference type="EMBL" id="CP000830">
    <property type="protein sequence ID" value="ABV94192.1"/>
    <property type="molecule type" value="Genomic_DNA"/>
</dbReference>
<dbReference type="AlphaFoldDB" id="A8LS99"/>
<dbReference type="HOGENOM" id="CLU_801079_0_0_5"/>
<evidence type="ECO:0000256" key="1">
    <source>
        <dbReference type="SAM" id="Phobius"/>
    </source>
</evidence>
<organism evidence="2 3">
    <name type="scientific">Dinoroseobacter shibae (strain DSM 16493 / NCIMB 14021 / DFL 12)</name>
    <dbReference type="NCBI Taxonomy" id="398580"/>
    <lineage>
        <taxon>Bacteria</taxon>
        <taxon>Pseudomonadati</taxon>
        <taxon>Pseudomonadota</taxon>
        <taxon>Alphaproteobacteria</taxon>
        <taxon>Rhodobacterales</taxon>
        <taxon>Roseobacteraceae</taxon>
        <taxon>Dinoroseobacter</taxon>
    </lineage>
</organism>
<keyword evidence="1" id="KW-1133">Transmembrane helix</keyword>